<dbReference type="AlphaFoldDB" id="A0A212J600"/>
<feature type="transmembrane region" description="Helical" evidence="6">
    <location>
        <begin position="355"/>
        <end position="375"/>
    </location>
</feature>
<reference evidence="7" key="1">
    <citation type="submission" date="2016-04" db="EMBL/GenBank/DDBJ databases">
        <authorList>
            <person name="Evans L.H."/>
            <person name="Alamgir A."/>
            <person name="Owens N."/>
            <person name="Weber N.D."/>
            <person name="Virtaneva K."/>
            <person name="Barbian K."/>
            <person name="Babar A."/>
            <person name="Rosenke K."/>
        </authorList>
    </citation>
    <scope>NUCLEOTIDE SEQUENCE</scope>
    <source>
        <strain evidence="7">86</strain>
    </source>
</reference>
<evidence type="ECO:0000256" key="1">
    <source>
        <dbReference type="ARBA" id="ARBA00004651"/>
    </source>
</evidence>
<keyword evidence="5 6" id="KW-0472">Membrane</keyword>
<dbReference type="PANTHER" id="PTHR30250">
    <property type="entry name" value="PST FAMILY PREDICTED COLANIC ACID TRANSPORTER"/>
    <property type="match status" value="1"/>
</dbReference>
<dbReference type="InterPro" id="IPR050833">
    <property type="entry name" value="Poly_Biosynth_Transport"/>
</dbReference>
<accession>A0A212J600</accession>
<evidence type="ECO:0000256" key="2">
    <source>
        <dbReference type="ARBA" id="ARBA00022475"/>
    </source>
</evidence>
<evidence type="ECO:0000256" key="3">
    <source>
        <dbReference type="ARBA" id="ARBA00022692"/>
    </source>
</evidence>
<keyword evidence="4 6" id="KW-1133">Transmembrane helix</keyword>
<dbReference type="Pfam" id="PF01943">
    <property type="entry name" value="Polysacc_synt"/>
    <property type="match status" value="1"/>
</dbReference>
<feature type="transmembrane region" description="Helical" evidence="6">
    <location>
        <begin position="387"/>
        <end position="407"/>
    </location>
</feature>
<feature type="transmembrane region" description="Helical" evidence="6">
    <location>
        <begin position="478"/>
        <end position="499"/>
    </location>
</feature>
<name>A0A212J600_9FIRM</name>
<feature type="transmembrane region" description="Helical" evidence="6">
    <location>
        <begin position="7"/>
        <end position="32"/>
    </location>
</feature>
<proteinExistence type="predicted"/>
<feature type="transmembrane region" description="Helical" evidence="6">
    <location>
        <begin position="86"/>
        <end position="109"/>
    </location>
</feature>
<comment type="subcellular location">
    <subcellularLocation>
        <location evidence="1">Cell membrane</location>
        <topology evidence="1">Multi-pass membrane protein</topology>
    </subcellularLocation>
</comment>
<evidence type="ECO:0000256" key="5">
    <source>
        <dbReference type="ARBA" id="ARBA00023136"/>
    </source>
</evidence>
<dbReference type="PIRSF" id="PIRSF038958">
    <property type="entry name" value="PG_synth_SpoVB"/>
    <property type="match status" value="1"/>
</dbReference>
<sequence>MKWNRSSALYGTLVLTCTGIVSQLLGFVYRIFLSRLIGAEIMGLYQLIMPVYSVVMALTAVGLTVSVSNLSSRYHALGNRKAIYQVLRRCLVAFLVLFALVAAVTALLYDPISVYLLGDARTQMGLLLLLPCILLTGIENLHKHYFYGTGNVRPAALTELAEQFIRTGAVLGLLVAFLPQNPERTVGIIVIGMCCSEVFSAITQSALYRRHMGSPAGLTGAGETPRVLNKTILSIAAPIAATSLLGNLMASANAVLIPQRLVAAGMDVSAAMSAFGVICGMTVPMLYLPTAFIGALGLVLVPKLAESCALKQMDQARRRIHKSLLATSVLTMPAMALMVVLGPTIGVYLFKEPTVGAYIVPLSVGVLLSCYESVLGGALNGVGRQAAAARTSLLCGAVQLVCTYVLMGVPGVGLGGYVVGFVGSSALGVVLKWFQVRGATKVKLQLFQWGTAPALSALLMGLVVNLLFHYLLGSGMDGVVSCIACILFGAVLYLVALSTQGVRVGELFRLR</sequence>
<feature type="transmembrane region" description="Helical" evidence="6">
    <location>
        <begin position="323"/>
        <end position="349"/>
    </location>
</feature>
<protein>
    <submittedName>
        <fullName evidence="7">Putative stage V sporulation protein B</fullName>
    </submittedName>
</protein>
<dbReference type="GO" id="GO:0005886">
    <property type="term" value="C:plasma membrane"/>
    <property type="evidence" value="ECO:0007669"/>
    <property type="project" value="UniProtKB-SubCell"/>
</dbReference>
<dbReference type="InterPro" id="IPR002797">
    <property type="entry name" value="Polysacc_synth"/>
</dbReference>
<dbReference type="PANTHER" id="PTHR30250:SF21">
    <property type="entry name" value="LIPID II FLIPPASE MURJ"/>
    <property type="match status" value="1"/>
</dbReference>
<evidence type="ECO:0000256" key="4">
    <source>
        <dbReference type="ARBA" id="ARBA00022989"/>
    </source>
</evidence>
<feature type="transmembrane region" description="Helical" evidence="6">
    <location>
        <begin position="413"/>
        <end position="434"/>
    </location>
</feature>
<feature type="transmembrane region" description="Helical" evidence="6">
    <location>
        <begin position="227"/>
        <end position="250"/>
    </location>
</feature>
<dbReference type="EMBL" id="FLUN01000001">
    <property type="protein sequence ID" value="SBV94834.1"/>
    <property type="molecule type" value="Genomic_DNA"/>
</dbReference>
<feature type="transmembrane region" description="Helical" evidence="6">
    <location>
        <begin position="270"/>
        <end position="302"/>
    </location>
</feature>
<evidence type="ECO:0000256" key="6">
    <source>
        <dbReference type="SAM" id="Phobius"/>
    </source>
</evidence>
<evidence type="ECO:0000313" key="7">
    <source>
        <dbReference type="EMBL" id="SBV94834.1"/>
    </source>
</evidence>
<feature type="transmembrane region" description="Helical" evidence="6">
    <location>
        <begin position="446"/>
        <end position="472"/>
    </location>
</feature>
<feature type="transmembrane region" description="Helical" evidence="6">
    <location>
        <begin position="44"/>
        <end position="65"/>
    </location>
</feature>
<feature type="transmembrane region" description="Helical" evidence="6">
    <location>
        <begin position="124"/>
        <end position="142"/>
    </location>
</feature>
<dbReference type="InterPro" id="IPR024923">
    <property type="entry name" value="PG_synth_SpoVB"/>
</dbReference>
<keyword evidence="2" id="KW-1003">Cell membrane</keyword>
<organism evidence="7">
    <name type="scientific">uncultured Eubacteriales bacterium</name>
    <dbReference type="NCBI Taxonomy" id="172733"/>
    <lineage>
        <taxon>Bacteria</taxon>
        <taxon>Bacillati</taxon>
        <taxon>Bacillota</taxon>
        <taxon>Clostridia</taxon>
        <taxon>Eubacteriales</taxon>
        <taxon>environmental samples</taxon>
    </lineage>
</organism>
<keyword evidence="3 6" id="KW-0812">Transmembrane</keyword>
<gene>
    <name evidence="7" type="ORF">KL86CLO1_10567</name>
</gene>